<dbReference type="InterPro" id="IPR050121">
    <property type="entry name" value="Cytochrome_P450_monoxygenase"/>
</dbReference>
<dbReference type="PANTHER" id="PTHR24305">
    <property type="entry name" value="CYTOCHROME P450"/>
    <property type="match status" value="1"/>
</dbReference>
<evidence type="ECO:0000256" key="2">
    <source>
        <dbReference type="PIRSR" id="PIRSR602401-1"/>
    </source>
</evidence>
<dbReference type="GO" id="GO:0016705">
    <property type="term" value="F:oxidoreductase activity, acting on paired donors, with incorporation or reduction of molecular oxygen"/>
    <property type="evidence" value="ECO:0007669"/>
    <property type="project" value="InterPro"/>
</dbReference>
<reference evidence="3 4" key="1">
    <citation type="submission" date="2018-08" db="EMBL/GenBank/DDBJ databases">
        <title>Sequencing the genomes of 1000 actinobacteria strains.</title>
        <authorList>
            <person name="Klenk H.-P."/>
        </authorList>
    </citation>
    <scope>NUCLEOTIDE SEQUENCE [LARGE SCALE GENOMIC DNA]</scope>
    <source>
        <strain evidence="3 4">DSM 43927</strain>
    </source>
</reference>
<dbReference type="SUPFAM" id="SSF48264">
    <property type="entry name" value="Cytochrome P450"/>
    <property type="match status" value="1"/>
</dbReference>
<comment type="caution">
    <text evidence="3">The sequence shown here is derived from an EMBL/GenBank/DDBJ whole genome shotgun (WGS) entry which is preliminary data.</text>
</comment>
<keyword evidence="4" id="KW-1185">Reference proteome</keyword>
<name>A0A3D9SW76_9ACTN</name>
<dbReference type="RefSeq" id="WP_116025380.1">
    <property type="nucleotide sequence ID" value="NZ_QTTT01000001.1"/>
</dbReference>
<dbReference type="InterPro" id="IPR036396">
    <property type="entry name" value="Cyt_P450_sf"/>
</dbReference>
<organism evidence="3 4">
    <name type="scientific">Thermomonospora umbrina</name>
    <dbReference type="NCBI Taxonomy" id="111806"/>
    <lineage>
        <taxon>Bacteria</taxon>
        <taxon>Bacillati</taxon>
        <taxon>Actinomycetota</taxon>
        <taxon>Actinomycetes</taxon>
        <taxon>Streptosporangiales</taxon>
        <taxon>Thermomonosporaceae</taxon>
        <taxon>Thermomonospora</taxon>
    </lineage>
</organism>
<proteinExistence type="inferred from homology"/>
<dbReference type="PRINTS" id="PR00463">
    <property type="entry name" value="EP450I"/>
</dbReference>
<evidence type="ECO:0000256" key="1">
    <source>
        <dbReference type="ARBA" id="ARBA00010617"/>
    </source>
</evidence>
<dbReference type="GO" id="GO:0020037">
    <property type="term" value="F:heme binding"/>
    <property type="evidence" value="ECO:0007669"/>
    <property type="project" value="InterPro"/>
</dbReference>
<keyword evidence="2" id="KW-0349">Heme</keyword>
<keyword evidence="2" id="KW-0408">Iron</keyword>
<dbReference type="InterPro" id="IPR002401">
    <property type="entry name" value="Cyt_P450_E_grp-I"/>
</dbReference>
<dbReference type="AlphaFoldDB" id="A0A3D9SW76"/>
<dbReference type="PANTHER" id="PTHR24305:SF166">
    <property type="entry name" value="CYTOCHROME P450 12A4, MITOCHONDRIAL-RELATED"/>
    <property type="match status" value="1"/>
</dbReference>
<dbReference type="EMBL" id="QTTT01000001">
    <property type="protein sequence ID" value="REF00200.1"/>
    <property type="molecule type" value="Genomic_DNA"/>
</dbReference>
<keyword evidence="2" id="KW-0479">Metal-binding</keyword>
<feature type="binding site" description="axial binding residue" evidence="2">
    <location>
        <position position="395"/>
    </location>
    <ligand>
        <name>heme</name>
        <dbReference type="ChEBI" id="CHEBI:30413"/>
    </ligand>
    <ligandPart>
        <name>Fe</name>
        <dbReference type="ChEBI" id="CHEBI:18248"/>
    </ligandPart>
</feature>
<sequence length="449" mass="48839">MTRHRTVGEERVRETSVPDTVRLGGTLLVPWPGRGRGHGRSRAVAWALRLGADRHAVRLMDRLRRRYGPGPLKVRLPGRGAVLLLSPRDVRHVLDARPGLFPPSVGDSAHPRPHGTALPVGAEDWADRRRVDEEVLDSHQKLHRFGGRYMLVAQEETSGLLDLIGSKGGLDWTDYASAHGRVVRHIVLGEAARDDQMLTALLDRLGVAASPLRPRGRLAVRDTYLRRLRMYIERADPGSLAGALARTPSPPGADPLGQVTQWLAGFDGAGVVAYRTLALLAVHPDGLARVHAELSGLPGSSPPSPVSVPYLRACVLESARLWPVAPVILREATADTHWGERTLPAGSVFAIVGSFFGRDRRTVPYADHFMPEAWLDGRAAADGAIVPFGGGAGRCPGENLALLTATTFLADLLRDHAPRLLRPATLHARRPLPYGLDPATIRFRFDPVR</sequence>
<evidence type="ECO:0000313" key="4">
    <source>
        <dbReference type="Proteomes" id="UP000256661"/>
    </source>
</evidence>
<dbReference type="OrthoDB" id="7376058at2"/>
<dbReference type="GO" id="GO:0004497">
    <property type="term" value="F:monooxygenase activity"/>
    <property type="evidence" value="ECO:0007669"/>
    <property type="project" value="InterPro"/>
</dbReference>
<dbReference type="Gene3D" id="1.10.630.10">
    <property type="entry name" value="Cytochrome P450"/>
    <property type="match status" value="1"/>
</dbReference>
<comment type="similarity">
    <text evidence="1">Belongs to the cytochrome P450 family.</text>
</comment>
<gene>
    <name evidence="3" type="ORF">DFJ69_5728</name>
</gene>
<comment type="cofactor">
    <cofactor evidence="2">
        <name>heme</name>
        <dbReference type="ChEBI" id="CHEBI:30413"/>
    </cofactor>
</comment>
<protein>
    <submittedName>
        <fullName evidence="3">Cytochrome P450</fullName>
    </submittedName>
</protein>
<accession>A0A3D9SW76</accession>
<dbReference type="InterPro" id="IPR001128">
    <property type="entry name" value="Cyt_P450"/>
</dbReference>
<evidence type="ECO:0000313" key="3">
    <source>
        <dbReference type="EMBL" id="REF00200.1"/>
    </source>
</evidence>
<dbReference type="Proteomes" id="UP000256661">
    <property type="component" value="Unassembled WGS sequence"/>
</dbReference>
<dbReference type="Pfam" id="PF00067">
    <property type="entry name" value="p450"/>
    <property type="match status" value="1"/>
</dbReference>
<dbReference type="GO" id="GO:0005506">
    <property type="term" value="F:iron ion binding"/>
    <property type="evidence" value="ECO:0007669"/>
    <property type="project" value="InterPro"/>
</dbReference>